<dbReference type="AlphaFoldDB" id="F7PVZ2"/>
<dbReference type="OrthoDB" id="9807975at2"/>
<gene>
    <name evidence="1" type="ORF">HLPCO_001024</name>
</gene>
<accession>F7PVZ2</accession>
<comment type="caution">
    <text evidence="1">The sequence shown here is derived from an EMBL/GenBank/DDBJ whole genome shotgun (WGS) entry which is preliminary data.</text>
</comment>
<keyword evidence="2" id="KW-1185">Reference proteome</keyword>
<dbReference type="GO" id="GO:0016491">
    <property type="term" value="F:oxidoreductase activity"/>
    <property type="evidence" value="ECO:0007669"/>
    <property type="project" value="UniProtKB-KW"/>
</dbReference>
<dbReference type="STRING" id="1033810.HLPCO_001024"/>
<evidence type="ECO:0000313" key="2">
    <source>
        <dbReference type="Proteomes" id="UP000005707"/>
    </source>
</evidence>
<dbReference type="InterPro" id="IPR036249">
    <property type="entry name" value="Thioredoxin-like_sf"/>
</dbReference>
<dbReference type="InParanoid" id="F7PVZ2"/>
<name>F7PVZ2_9MOLU</name>
<dbReference type="eggNOG" id="COG1905">
    <property type="taxonomic scope" value="Bacteria"/>
</dbReference>
<proteinExistence type="predicted"/>
<sequence>MDSKIDVELCVGTYCHLMGSGKIIEAIESLPESIKKRLDIRFKSCMNECSNGSKIRINGQLIDEATDERVIALIKGHLL</sequence>
<reference evidence="1 2" key="1">
    <citation type="journal article" date="2011" name="J. Bacteriol.">
        <title>Genome sequence of Haloplasma contractile, an unusual contractile bacterium from a deep-sea anoxic brine lake.</title>
        <authorList>
            <person name="Antunes A."/>
            <person name="Alam I."/>
            <person name="El Dorry H."/>
            <person name="Siam R."/>
            <person name="Robertson A."/>
            <person name="Bajic V.B."/>
            <person name="Stingl U."/>
        </authorList>
    </citation>
    <scope>NUCLEOTIDE SEQUENCE [LARGE SCALE GENOMIC DNA]</scope>
    <source>
        <strain evidence="1 2">SSD-17B</strain>
    </source>
</reference>
<dbReference type="Gene3D" id="3.40.30.10">
    <property type="entry name" value="Glutaredoxin"/>
    <property type="match status" value="1"/>
</dbReference>
<dbReference type="Pfam" id="PF01257">
    <property type="entry name" value="2Fe-2S_thioredx"/>
    <property type="match status" value="1"/>
</dbReference>
<dbReference type="Proteomes" id="UP000005707">
    <property type="component" value="Unassembled WGS sequence"/>
</dbReference>
<dbReference type="EC" id="1.6.5.3" evidence="1"/>
<protein>
    <submittedName>
        <fullName evidence="1">NADH dehydrogenase I subunit E protein</fullName>
        <ecNumber evidence="1">1.6.5.3</ecNumber>
    </submittedName>
</protein>
<keyword evidence="1" id="KW-0560">Oxidoreductase</keyword>
<dbReference type="RefSeq" id="WP_008825906.1">
    <property type="nucleotide sequence ID" value="NZ_AFNU02000003.1"/>
</dbReference>
<reference evidence="1 2" key="2">
    <citation type="journal article" date="2013" name="PLoS ONE">
        <title>INDIGO - INtegrated Data Warehouse of MIcrobial GenOmes with Examples from the Red Sea Extremophiles.</title>
        <authorList>
            <person name="Alam I."/>
            <person name="Antunes A."/>
            <person name="Kamau A.A."/>
            <person name="Ba Alawi W."/>
            <person name="Kalkatawi M."/>
            <person name="Stingl U."/>
            <person name="Bajic V.B."/>
        </authorList>
    </citation>
    <scope>NUCLEOTIDE SEQUENCE [LARGE SCALE GENOMIC DNA]</scope>
    <source>
        <strain evidence="1 2">SSD-17B</strain>
    </source>
</reference>
<dbReference type="EMBL" id="AFNU02000003">
    <property type="protein sequence ID" value="ERJ12684.1"/>
    <property type="molecule type" value="Genomic_DNA"/>
</dbReference>
<evidence type="ECO:0000313" key="1">
    <source>
        <dbReference type="EMBL" id="ERJ12684.1"/>
    </source>
</evidence>
<dbReference type="SUPFAM" id="SSF52833">
    <property type="entry name" value="Thioredoxin-like"/>
    <property type="match status" value="1"/>
</dbReference>
<organism evidence="1 2">
    <name type="scientific">Haloplasma contractile SSD-17B</name>
    <dbReference type="NCBI Taxonomy" id="1033810"/>
    <lineage>
        <taxon>Bacteria</taxon>
        <taxon>Bacillati</taxon>
        <taxon>Mycoplasmatota</taxon>
        <taxon>Mollicutes</taxon>
        <taxon>Haloplasmatales</taxon>
        <taxon>Haloplasmataceae</taxon>
        <taxon>Haloplasma</taxon>
    </lineage>
</organism>